<comment type="caution">
    <text evidence="6">The sequence shown here is derived from an EMBL/GenBank/DDBJ whole genome shotgun (WGS) entry which is preliminary data.</text>
</comment>
<evidence type="ECO:0000256" key="2">
    <source>
        <dbReference type="ARBA" id="ARBA00022692"/>
    </source>
</evidence>
<keyword evidence="4" id="KW-0472">Membrane</keyword>
<protein>
    <recommendedName>
        <fullName evidence="5">Eukaryotic translation initiation factor 3 subunit G N-terminal domain-containing protein</fullName>
    </recommendedName>
</protein>
<dbReference type="InterPro" id="IPR024675">
    <property type="entry name" value="eIF3g_N"/>
</dbReference>
<comment type="subcellular location">
    <subcellularLocation>
        <location evidence="1">Membrane</location>
        <topology evidence="1">Multi-pass membrane protein</topology>
    </subcellularLocation>
</comment>
<proteinExistence type="predicted"/>
<sequence>MPDQLRAHALQNAVPMVGFGIVDCVVMTQVGSTMDAVLGATLGISSITAAAIGLFCSDSCGVLFGGTIESFAGKLGLPAAHLKVEQLDLPVTKKWGTMGRLFGVQLGVLLGSTTLLLKTDDAKSQGKTDDAMHGAEPTSGASFETLISTDTHRTSDVVVFANPGCPSGRAVVDTLLNHQASFVVAPLEGHLAEVKKATGAAASPSIWLALKPPAKHRHSKLHKKDPAAKMTSARWGKKWADLDDEEETAMQNTDGRFETAADKDGIRTIMEYVDKAGVTYRVTKKVKETVTTKWTNRSMQARKNLQKFGKAATNPEADEKTLCMKSVEEIQIESAKKDPCGSLAERRRRREVF</sequence>
<evidence type="ECO:0000256" key="3">
    <source>
        <dbReference type="ARBA" id="ARBA00022989"/>
    </source>
</evidence>
<dbReference type="CDD" id="cd00084">
    <property type="entry name" value="HMG-box_SF"/>
    <property type="match status" value="1"/>
</dbReference>
<evidence type="ECO:0000256" key="4">
    <source>
        <dbReference type="ARBA" id="ARBA00023136"/>
    </source>
</evidence>
<keyword evidence="2" id="KW-0812">Transmembrane</keyword>
<evidence type="ECO:0000313" key="6">
    <source>
        <dbReference type="EMBL" id="CAK9012127.1"/>
    </source>
</evidence>
<name>A0ABP0JD31_9DINO</name>
<accession>A0ABP0JD31</accession>
<reference evidence="6 7" key="1">
    <citation type="submission" date="2024-02" db="EMBL/GenBank/DDBJ databases">
        <authorList>
            <person name="Chen Y."/>
            <person name="Shah S."/>
            <person name="Dougan E. K."/>
            <person name="Thang M."/>
            <person name="Chan C."/>
        </authorList>
    </citation>
    <scope>NUCLEOTIDE SEQUENCE [LARGE SCALE GENOMIC DNA]</scope>
</reference>
<dbReference type="PANTHER" id="PTHR21706:SF15">
    <property type="entry name" value="TRANSMEMBRANE PROTEIN 65"/>
    <property type="match status" value="1"/>
</dbReference>
<organism evidence="6 7">
    <name type="scientific">Durusdinium trenchii</name>
    <dbReference type="NCBI Taxonomy" id="1381693"/>
    <lineage>
        <taxon>Eukaryota</taxon>
        <taxon>Sar</taxon>
        <taxon>Alveolata</taxon>
        <taxon>Dinophyceae</taxon>
        <taxon>Suessiales</taxon>
        <taxon>Symbiodiniaceae</taxon>
        <taxon>Durusdinium</taxon>
    </lineage>
</organism>
<dbReference type="Pfam" id="PF10507">
    <property type="entry name" value="TMEM65"/>
    <property type="match status" value="1"/>
</dbReference>
<dbReference type="PANTHER" id="PTHR21706">
    <property type="entry name" value="TRANSMEMBRANE PROTEIN 65"/>
    <property type="match status" value="1"/>
</dbReference>
<dbReference type="InterPro" id="IPR019537">
    <property type="entry name" value="TMEM65"/>
</dbReference>
<evidence type="ECO:0000259" key="5">
    <source>
        <dbReference type="Pfam" id="PF12353"/>
    </source>
</evidence>
<keyword evidence="3" id="KW-1133">Transmembrane helix</keyword>
<feature type="domain" description="Eukaryotic translation initiation factor 3 subunit G N-terminal" evidence="5">
    <location>
        <begin position="258"/>
        <end position="336"/>
    </location>
</feature>
<keyword evidence="7" id="KW-1185">Reference proteome</keyword>
<dbReference type="Pfam" id="PF12353">
    <property type="entry name" value="eIF3g"/>
    <property type="match status" value="1"/>
</dbReference>
<evidence type="ECO:0000313" key="7">
    <source>
        <dbReference type="Proteomes" id="UP001642484"/>
    </source>
</evidence>
<evidence type="ECO:0000256" key="1">
    <source>
        <dbReference type="ARBA" id="ARBA00004141"/>
    </source>
</evidence>
<dbReference type="EMBL" id="CAXAMN010005069">
    <property type="protein sequence ID" value="CAK9012127.1"/>
    <property type="molecule type" value="Genomic_DNA"/>
</dbReference>
<gene>
    <name evidence="6" type="ORF">CCMP2556_LOCUS10729</name>
</gene>
<dbReference type="Proteomes" id="UP001642484">
    <property type="component" value="Unassembled WGS sequence"/>
</dbReference>